<dbReference type="AlphaFoldDB" id="A0A1V4I884"/>
<feature type="active site" description="Proton donor" evidence="2">
    <location>
        <position position="40"/>
    </location>
</feature>
<protein>
    <recommendedName>
        <fullName evidence="2">RNA 2',3'-cyclic phosphodiesterase</fullName>
        <shortName evidence="2">RNA 2',3'-CPDase</shortName>
        <ecNumber evidence="2">3.1.4.58</ecNumber>
    </recommendedName>
</protein>
<evidence type="ECO:0000256" key="2">
    <source>
        <dbReference type="HAMAP-Rule" id="MF_01940"/>
    </source>
</evidence>
<dbReference type="SUPFAM" id="SSF55144">
    <property type="entry name" value="LigT-like"/>
    <property type="match status" value="1"/>
</dbReference>
<dbReference type="GO" id="GO:0008664">
    <property type="term" value="F:RNA 2',3'-cyclic 3'-phosphodiesterase activity"/>
    <property type="evidence" value="ECO:0007669"/>
    <property type="project" value="UniProtKB-EC"/>
</dbReference>
<gene>
    <name evidence="4" type="primary">ligT</name>
    <name evidence="4" type="ORF">CLOTH_10130</name>
</gene>
<evidence type="ECO:0000259" key="3">
    <source>
        <dbReference type="Pfam" id="PF02834"/>
    </source>
</evidence>
<dbReference type="Pfam" id="PF02834">
    <property type="entry name" value="LigT_PEase"/>
    <property type="match status" value="2"/>
</dbReference>
<feature type="domain" description="Phosphoesterase HXTX" evidence="3">
    <location>
        <begin position="7"/>
        <end position="88"/>
    </location>
</feature>
<reference evidence="4 5" key="1">
    <citation type="submission" date="2017-03" db="EMBL/GenBank/DDBJ databases">
        <title>Genome sequence of Clostridium thermoalcaliphilum DSM 7309.</title>
        <authorList>
            <person name="Poehlein A."/>
            <person name="Daniel R."/>
        </authorList>
    </citation>
    <scope>NUCLEOTIDE SEQUENCE [LARGE SCALE GENOMIC DNA]</scope>
    <source>
        <strain evidence="4 5">DSM 7309</strain>
    </source>
</reference>
<feature type="short sequence motif" description="HXTX 2" evidence="2">
    <location>
        <begin position="124"/>
        <end position="127"/>
    </location>
</feature>
<dbReference type="EC" id="3.1.4.58" evidence="2"/>
<organism evidence="4 5">
    <name type="scientific">Alkalithermobacter paradoxus</name>
    <dbReference type="NCBI Taxonomy" id="29349"/>
    <lineage>
        <taxon>Bacteria</taxon>
        <taxon>Bacillati</taxon>
        <taxon>Bacillota</taxon>
        <taxon>Clostridia</taxon>
        <taxon>Peptostreptococcales</taxon>
        <taxon>Tepidibacteraceae</taxon>
        <taxon>Alkalithermobacter</taxon>
    </lineage>
</organism>
<feature type="active site" description="Proton acceptor" evidence="2">
    <location>
        <position position="124"/>
    </location>
</feature>
<comment type="function">
    <text evidence="2">Hydrolyzes RNA 2',3'-cyclic phosphodiester to an RNA 2'-phosphomonoester.</text>
</comment>
<dbReference type="InterPro" id="IPR004175">
    <property type="entry name" value="RNA_CPDase"/>
</dbReference>
<dbReference type="PANTHER" id="PTHR35561:SF1">
    <property type="entry name" value="RNA 2',3'-CYCLIC PHOSPHODIESTERASE"/>
    <property type="match status" value="1"/>
</dbReference>
<comment type="caution">
    <text evidence="4">The sequence shown here is derived from an EMBL/GenBank/DDBJ whole genome shotgun (WGS) entry which is preliminary data.</text>
</comment>
<proteinExistence type="inferred from homology"/>
<dbReference type="EMBL" id="MZGW01000003">
    <property type="protein sequence ID" value="OPJ55835.1"/>
    <property type="molecule type" value="Genomic_DNA"/>
</dbReference>
<keyword evidence="1 2" id="KW-0378">Hydrolase</keyword>
<dbReference type="RefSeq" id="WP_079411816.1">
    <property type="nucleotide sequence ID" value="NZ_MZGW01000003.1"/>
</dbReference>
<evidence type="ECO:0000313" key="5">
    <source>
        <dbReference type="Proteomes" id="UP000190140"/>
    </source>
</evidence>
<keyword evidence="5" id="KW-1185">Reference proteome</keyword>
<comment type="catalytic activity">
    <reaction evidence="2">
        <text>a 3'-end 2',3'-cyclophospho-ribonucleotide-RNA + H2O = a 3'-end 2'-phospho-ribonucleotide-RNA + H(+)</text>
        <dbReference type="Rhea" id="RHEA:11828"/>
        <dbReference type="Rhea" id="RHEA-COMP:10464"/>
        <dbReference type="Rhea" id="RHEA-COMP:17353"/>
        <dbReference type="ChEBI" id="CHEBI:15377"/>
        <dbReference type="ChEBI" id="CHEBI:15378"/>
        <dbReference type="ChEBI" id="CHEBI:83064"/>
        <dbReference type="ChEBI" id="CHEBI:173113"/>
        <dbReference type="EC" id="3.1.4.58"/>
    </reaction>
</comment>
<dbReference type="GO" id="GO:0016874">
    <property type="term" value="F:ligase activity"/>
    <property type="evidence" value="ECO:0007669"/>
    <property type="project" value="UniProtKB-KW"/>
</dbReference>
<feature type="domain" description="Phosphoesterase HXTX" evidence="3">
    <location>
        <begin position="94"/>
        <end position="168"/>
    </location>
</feature>
<keyword evidence="4" id="KW-0436">Ligase</keyword>
<accession>A0A1V4I884</accession>
<dbReference type="OrthoDB" id="9789350at2"/>
<dbReference type="GO" id="GO:0004113">
    <property type="term" value="F:2',3'-cyclic-nucleotide 3'-phosphodiesterase activity"/>
    <property type="evidence" value="ECO:0007669"/>
    <property type="project" value="InterPro"/>
</dbReference>
<evidence type="ECO:0000256" key="1">
    <source>
        <dbReference type="ARBA" id="ARBA00022801"/>
    </source>
</evidence>
<dbReference type="NCBIfam" id="TIGR02258">
    <property type="entry name" value="2_5_ligase"/>
    <property type="match status" value="1"/>
</dbReference>
<comment type="similarity">
    <text evidence="2">Belongs to the 2H phosphoesterase superfamily. ThpR family.</text>
</comment>
<dbReference type="InterPro" id="IPR014051">
    <property type="entry name" value="Phosphoesterase_HXTX"/>
</dbReference>
<dbReference type="HAMAP" id="MF_01940">
    <property type="entry name" value="RNA_CPDase"/>
    <property type="match status" value="1"/>
</dbReference>
<dbReference type="InterPro" id="IPR009097">
    <property type="entry name" value="Cyclic_Pdiesterase"/>
</dbReference>
<dbReference type="STRING" id="29349.CLOTH_10130"/>
<name>A0A1V4I884_9FIRM</name>
<sequence>MRVFLAIELSEDIVDNIYSYQNHIKQYSSRGSFTNKENFHITIKFIGEVNEKQLEDIKCGMDEISVDTFILETGRIGYFQRKDKKIIWVGVNGEIHKLNNLFKKVETIMESKGFRKEDRPYSPHITIGREVVLNNSLESIKKEININPRQFSVKVLSLMESSRENGKLVYKPIYRKSLLKT</sequence>
<dbReference type="Gene3D" id="3.90.1140.10">
    <property type="entry name" value="Cyclic phosphodiesterase"/>
    <property type="match status" value="1"/>
</dbReference>
<evidence type="ECO:0000313" key="4">
    <source>
        <dbReference type="EMBL" id="OPJ55835.1"/>
    </source>
</evidence>
<feature type="short sequence motif" description="HXTX 1" evidence="2">
    <location>
        <begin position="40"/>
        <end position="43"/>
    </location>
</feature>
<dbReference type="PANTHER" id="PTHR35561">
    <property type="entry name" value="RNA 2',3'-CYCLIC PHOSPHODIESTERASE"/>
    <property type="match status" value="1"/>
</dbReference>
<dbReference type="Proteomes" id="UP000190140">
    <property type="component" value="Unassembled WGS sequence"/>
</dbReference>